<dbReference type="GO" id="GO:0051923">
    <property type="term" value="P:sulfation"/>
    <property type="evidence" value="ECO:0000318"/>
    <property type="project" value="GO_Central"/>
</dbReference>
<dbReference type="Gramene" id="mRNA:HanXRQr2_Chr15g0686791">
    <property type="protein sequence ID" value="CDS:HanXRQr2_Chr15g0686791.1"/>
    <property type="gene ID" value="HanXRQr2_Chr15g0686791"/>
</dbReference>
<dbReference type="AlphaFoldDB" id="A0A251S7K9"/>
<evidence type="ECO:0000256" key="1">
    <source>
        <dbReference type="ARBA" id="ARBA00005771"/>
    </source>
</evidence>
<evidence type="ECO:0000313" key="6">
    <source>
        <dbReference type="EMBL" id="OTF94829.1"/>
    </source>
</evidence>
<dbReference type="InterPro" id="IPR027417">
    <property type="entry name" value="P-loop_NTPase"/>
</dbReference>
<comment type="similarity">
    <text evidence="1 3">Belongs to the sulfotransferase 1 family.</text>
</comment>
<dbReference type="InParanoid" id="A0A251S7K9"/>
<dbReference type="Pfam" id="PF00685">
    <property type="entry name" value="Sulfotransfer_1"/>
    <property type="match status" value="1"/>
</dbReference>
<dbReference type="GO" id="GO:0005737">
    <property type="term" value="C:cytoplasm"/>
    <property type="evidence" value="ECO:0000318"/>
    <property type="project" value="GO_Central"/>
</dbReference>
<evidence type="ECO:0000259" key="4">
    <source>
        <dbReference type="Pfam" id="PF00685"/>
    </source>
</evidence>
<sequence>METSHPPEPIYLKEDVVSQECMTLLSILPTESGWLLKTLYNYQGFWQTARQLQGALTCQKHFKAQDTDILLVTTPKSGTTWLKAILFALVNRTHFPQTQHDHPLLSNNPHMLVPFLELKLYIDGENPDLSSLASPRLFATHLPYVSLPKSVQDSKCKLVYLCRNPKDTFISLWAFTNKLRLQEMGTNSIEEVFEKFCKGVSLYGPFWDHMLGYWQESLKNPEKIYFLTYEEMKEKPDLHLRKLAEFLGCPFSSKEEEGMVDAILDVCSFDTLSNLKVNKEGKLPSGESNNAFFRNGKVGDWKNYLTVEMVERLEKICEEKLCGSGLRF</sequence>
<name>A0A251S7K9_HELAN</name>
<gene>
    <name evidence="6" type="ORF">HannXRQ_Chr15g0476371</name>
    <name evidence="5" type="ORF">HanXRQr2_Chr15g0686791</name>
</gene>
<dbReference type="EMBL" id="CM007904">
    <property type="protein sequence ID" value="OTF94829.1"/>
    <property type="molecule type" value="Genomic_DNA"/>
</dbReference>
<dbReference type="OrthoDB" id="205623at2759"/>
<dbReference type="GO" id="GO:0016787">
    <property type="term" value="F:hydrolase activity"/>
    <property type="evidence" value="ECO:0007669"/>
    <property type="project" value="UniProtKB-KW"/>
</dbReference>
<dbReference type="PANTHER" id="PTHR11783">
    <property type="entry name" value="SULFOTRANSFERASE SULT"/>
    <property type="match status" value="1"/>
</dbReference>
<dbReference type="FunCoup" id="A0A251S7K9">
    <property type="interactions" value="101"/>
</dbReference>
<feature type="domain" description="Sulfotransferase" evidence="4">
    <location>
        <begin position="66"/>
        <end position="324"/>
    </location>
</feature>
<evidence type="ECO:0000313" key="5">
    <source>
        <dbReference type="EMBL" id="KAF5763988.1"/>
    </source>
</evidence>
<organism evidence="6 7">
    <name type="scientific">Helianthus annuus</name>
    <name type="common">Common sunflower</name>
    <dbReference type="NCBI Taxonomy" id="4232"/>
    <lineage>
        <taxon>Eukaryota</taxon>
        <taxon>Viridiplantae</taxon>
        <taxon>Streptophyta</taxon>
        <taxon>Embryophyta</taxon>
        <taxon>Tracheophyta</taxon>
        <taxon>Spermatophyta</taxon>
        <taxon>Magnoliopsida</taxon>
        <taxon>eudicotyledons</taxon>
        <taxon>Gunneridae</taxon>
        <taxon>Pentapetalae</taxon>
        <taxon>asterids</taxon>
        <taxon>campanulids</taxon>
        <taxon>Asterales</taxon>
        <taxon>Asteraceae</taxon>
        <taxon>Asteroideae</taxon>
        <taxon>Heliantheae alliance</taxon>
        <taxon>Heliantheae</taxon>
        <taxon>Helianthus</taxon>
    </lineage>
</organism>
<accession>A0A251S7K9</accession>
<evidence type="ECO:0000256" key="2">
    <source>
        <dbReference type="ARBA" id="ARBA00022679"/>
    </source>
</evidence>
<evidence type="ECO:0000313" key="7">
    <source>
        <dbReference type="Proteomes" id="UP000215914"/>
    </source>
</evidence>
<evidence type="ECO:0000256" key="3">
    <source>
        <dbReference type="RuleBase" id="RU361155"/>
    </source>
</evidence>
<dbReference type="Proteomes" id="UP000215914">
    <property type="component" value="Chromosome 15"/>
</dbReference>
<dbReference type="SUPFAM" id="SSF52540">
    <property type="entry name" value="P-loop containing nucleoside triphosphate hydrolases"/>
    <property type="match status" value="1"/>
</dbReference>
<proteinExistence type="inferred from homology"/>
<dbReference type="InterPro" id="IPR000863">
    <property type="entry name" value="Sulfotransferase_dom"/>
</dbReference>
<keyword evidence="6" id="KW-0378">Hydrolase</keyword>
<protein>
    <recommendedName>
        <fullName evidence="3">Sulfotransferase</fullName>
        <ecNumber evidence="3">2.8.2.-</ecNumber>
    </recommendedName>
</protein>
<keyword evidence="7" id="KW-1185">Reference proteome</keyword>
<dbReference type="OMA" id="VPLMCHI"/>
<dbReference type="EC" id="2.8.2.-" evidence="3"/>
<reference evidence="5 7" key="1">
    <citation type="journal article" date="2017" name="Nature">
        <title>The sunflower genome provides insights into oil metabolism, flowering and Asterid evolution.</title>
        <authorList>
            <person name="Badouin H."/>
            <person name="Gouzy J."/>
            <person name="Grassa C.J."/>
            <person name="Murat F."/>
            <person name="Staton S.E."/>
            <person name="Cottret L."/>
            <person name="Lelandais-Briere C."/>
            <person name="Owens G.L."/>
            <person name="Carrere S."/>
            <person name="Mayjonade B."/>
            <person name="Legrand L."/>
            <person name="Gill N."/>
            <person name="Kane N.C."/>
            <person name="Bowers J.E."/>
            <person name="Hubner S."/>
            <person name="Bellec A."/>
            <person name="Berard A."/>
            <person name="Berges H."/>
            <person name="Blanchet N."/>
            <person name="Boniface M.C."/>
            <person name="Brunel D."/>
            <person name="Catrice O."/>
            <person name="Chaidir N."/>
            <person name="Claudel C."/>
            <person name="Donnadieu C."/>
            <person name="Faraut T."/>
            <person name="Fievet G."/>
            <person name="Helmstetter N."/>
            <person name="King M."/>
            <person name="Knapp S.J."/>
            <person name="Lai Z."/>
            <person name="Le Paslier M.C."/>
            <person name="Lippi Y."/>
            <person name="Lorenzon L."/>
            <person name="Mandel J.R."/>
            <person name="Marage G."/>
            <person name="Marchand G."/>
            <person name="Marquand E."/>
            <person name="Bret-Mestries E."/>
            <person name="Morien E."/>
            <person name="Nambeesan S."/>
            <person name="Nguyen T."/>
            <person name="Pegot-Espagnet P."/>
            <person name="Pouilly N."/>
            <person name="Raftis F."/>
            <person name="Sallet E."/>
            <person name="Schiex T."/>
            <person name="Thomas J."/>
            <person name="Vandecasteele C."/>
            <person name="Vares D."/>
            <person name="Vear F."/>
            <person name="Vautrin S."/>
            <person name="Crespi M."/>
            <person name="Mangin B."/>
            <person name="Burke J.M."/>
            <person name="Salse J."/>
            <person name="Munos S."/>
            <person name="Vincourt P."/>
            <person name="Rieseberg L.H."/>
            <person name="Langlade N.B."/>
        </authorList>
    </citation>
    <scope>NUCLEOTIDE SEQUENCE [LARGE SCALE GENOMIC DNA]</scope>
    <source>
        <strain evidence="7">cv. SF193</strain>
        <tissue evidence="5">Leaves</tissue>
    </source>
</reference>
<reference evidence="6" key="2">
    <citation type="submission" date="2017-02" db="EMBL/GenBank/DDBJ databases">
        <title>Sunflower complete genome.</title>
        <authorList>
            <person name="Langlade N."/>
            <person name="Munos S."/>
        </authorList>
    </citation>
    <scope>NUCLEOTIDE SEQUENCE [LARGE SCALE GENOMIC DNA]</scope>
    <source>
        <tissue evidence="6">Leaves</tissue>
    </source>
</reference>
<dbReference type="Gene3D" id="3.40.50.300">
    <property type="entry name" value="P-loop containing nucleotide triphosphate hydrolases"/>
    <property type="match status" value="1"/>
</dbReference>
<dbReference type="GO" id="GO:0008146">
    <property type="term" value="F:sulfotransferase activity"/>
    <property type="evidence" value="ECO:0000318"/>
    <property type="project" value="GO_Central"/>
</dbReference>
<reference evidence="5" key="3">
    <citation type="submission" date="2020-06" db="EMBL/GenBank/DDBJ databases">
        <title>Helianthus annuus Genome sequencing and assembly Release 2.</title>
        <authorList>
            <person name="Gouzy J."/>
            <person name="Langlade N."/>
            <person name="Munos S."/>
        </authorList>
    </citation>
    <scope>NUCLEOTIDE SEQUENCE</scope>
    <source>
        <tissue evidence="5">Leaves</tissue>
    </source>
</reference>
<dbReference type="EMBL" id="MNCJ02000330">
    <property type="protein sequence ID" value="KAF5763988.1"/>
    <property type="molecule type" value="Genomic_DNA"/>
</dbReference>
<keyword evidence="2 3" id="KW-0808">Transferase</keyword>